<dbReference type="Proteomes" id="UP001178303">
    <property type="component" value="Chromosome"/>
</dbReference>
<sequence length="40" mass="4757">MAVTSCNYTYWEQAIKDFYRKQEAEREVSNERRNRGAGAK</sequence>
<proteinExistence type="predicted"/>
<dbReference type="RefSeq" id="WP_283885219.1">
    <property type="nucleotide sequence ID" value="NZ_CP126099.1"/>
</dbReference>
<accession>A0AA95LXJ8</accession>
<dbReference type="EMBL" id="CP126099">
    <property type="protein sequence ID" value="WHY30916.1"/>
    <property type="molecule type" value="Genomic_DNA"/>
</dbReference>
<reference evidence="1" key="1">
    <citation type="submission" date="2023-05" db="EMBL/GenBank/DDBJ databases">
        <title>Comparative genomics of Bacillaceae isolates and their secondary metabolite potential.</title>
        <authorList>
            <person name="Song L."/>
            <person name="Nielsen L.J."/>
            <person name="Mohite O."/>
            <person name="Xu X."/>
            <person name="Weber T."/>
            <person name="Kovacs A.T."/>
        </authorList>
    </citation>
    <scope>NUCLEOTIDE SEQUENCE</scope>
    <source>
        <strain evidence="1">LN15</strain>
    </source>
</reference>
<gene>
    <name evidence="1" type="ORF">QNH45_09105</name>
</gene>
<protein>
    <submittedName>
        <fullName evidence="1">Uncharacterized protein</fullName>
    </submittedName>
</protein>
<name>A0AA95LXJ8_9BACI</name>
<evidence type="ECO:0000313" key="2">
    <source>
        <dbReference type="Proteomes" id="UP001178303"/>
    </source>
</evidence>
<evidence type="ECO:0000313" key="1">
    <source>
        <dbReference type="EMBL" id="WHY30916.1"/>
    </source>
</evidence>
<organism evidence="1 2">
    <name type="scientific">Bacillus wiedmannii</name>
    <dbReference type="NCBI Taxonomy" id="1890302"/>
    <lineage>
        <taxon>Bacteria</taxon>
        <taxon>Bacillati</taxon>
        <taxon>Bacillota</taxon>
        <taxon>Bacilli</taxon>
        <taxon>Bacillales</taxon>
        <taxon>Bacillaceae</taxon>
        <taxon>Bacillus</taxon>
        <taxon>Bacillus cereus group</taxon>
    </lineage>
</organism>
<dbReference type="AlphaFoldDB" id="A0AA95LXJ8"/>